<sequence length="335" mass="37214">MEDEQLKVSSAPVPFVRWMSSTFALALEQQNSNSSAPLLRPKRGFLPSDNTAHLMEKVSSSEDEADKEELFQRLIVNLIYLVYAIIVLGLTSQLKIYLLGRHESWKQRTEKRAKEREAEEAEEDSEKYIGVTKGGQPFKRSGPMLGFRDIKIKITPSQSGFSSTTISSTSTLPPPPPLPSIQKLLPNITDIGLEFFKIFLIYTYRSSFPSSSESYMVGFTSKSSSSIFSDTITAQRSNLHIPTQEFQQQQILQITSLFMDKPSTTSSVTSLASMLVPPPPIPPSLPPAPIPPFLLDKTKKTFEQFSSSSHSESLSDVFCTPLLPPPPAPPLLMPK</sequence>
<keyword evidence="2" id="KW-1185">Reference proteome</keyword>
<organism evidence="1 2">
    <name type="scientific">Meloidogyne enterolobii</name>
    <name type="common">Root-knot nematode worm</name>
    <name type="synonym">Meloidogyne mayaguensis</name>
    <dbReference type="NCBI Taxonomy" id="390850"/>
    <lineage>
        <taxon>Eukaryota</taxon>
        <taxon>Metazoa</taxon>
        <taxon>Ecdysozoa</taxon>
        <taxon>Nematoda</taxon>
        <taxon>Chromadorea</taxon>
        <taxon>Rhabditida</taxon>
        <taxon>Tylenchina</taxon>
        <taxon>Tylenchomorpha</taxon>
        <taxon>Tylenchoidea</taxon>
        <taxon>Meloidogynidae</taxon>
        <taxon>Meloidogyninae</taxon>
        <taxon>Meloidogyne</taxon>
    </lineage>
</organism>
<evidence type="ECO:0000313" key="2">
    <source>
        <dbReference type="Proteomes" id="UP001497535"/>
    </source>
</evidence>
<name>A0ACB0YRQ4_MELEN</name>
<accession>A0ACB0YRQ4</accession>
<evidence type="ECO:0000313" key="1">
    <source>
        <dbReference type="EMBL" id="CAK5059788.1"/>
    </source>
</evidence>
<gene>
    <name evidence="1" type="ORF">MENTE1834_LOCUS15805</name>
</gene>
<reference evidence="1" key="1">
    <citation type="submission" date="2023-11" db="EMBL/GenBank/DDBJ databases">
        <authorList>
            <person name="Poullet M."/>
        </authorList>
    </citation>
    <scope>NUCLEOTIDE SEQUENCE</scope>
    <source>
        <strain evidence="1">E1834</strain>
    </source>
</reference>
<comment type="caution">
    <text evidence="1">The sequence shown here is derived from an EMBL/GenBank/DDBJ whole genome shotgun (WGS) entry which is preliminary data.</text>
</comment>
<dbReference type="EMBL" id="CAVMJV010000017">
    <property type="protein sequence ID" value="CAK5059788.1"/>
    <property type="molecule type" value="Genomic_DNA"/>
</dbReference>
<protein>
    <submittedName>
        <fullName evidence="1">Uncharacterized protein</fullName>
    </submittedName>
</protein>
<dbReference type="Proteomes" id="UP001497535">
    <property type="component" value="Unassembled WGS sequence"/>
</dbReference>
<proteinExistence type="predicted"/>